<dbReference type="EMBL" id="ML976994">
    <property type="protein sequence ID" value="KAF1955601.1"/>
    <property type="molecule type" value="Genomic_DNA"/>
</dbReference>
<evidence type="ECO:0000313" key="2">
    <source>
        <dbReference type="Proteomes" id="UP000800035"/>
    </source>
</evidence>
<gene>
    <name evidence="1" type="ORF">CC80DRAFT_493066</name>
</gene>
<proteinExistence type="predicted"/>
<keyword evidence="2" id="KW-1185">Reference proteome</keyword>
<organism evidence="1 2">
    <name type="scientific">Byssothecium circinans</name>
    <dbReference type="NCBI Taxonomy" id="147558"/>
    <lineage>
        <taxon>Eukaryota</taxon>
        <taxon>Fungi</taxon>
        <taxon>Dikarya</taxon>
        <taxon>Ascomycota</taxon>
        <taxon>Pezizomycotina</taxon>
        <taxon>Dothideomycetes</taxon>
        <taxon>Pleosporomycetidae</taxon>
        <taxon>Pleosporales</taxon>
        <taxon>Massarineae</taxon>
        <taxon>Massarinaceae</taxon>
        <taxon>Byssothecium</taxon>
    </lineage>
</organism>
<accession>A0A6A5TSI3</accession>
<protein>
    <submittedName>
        <fullName evidence="1">Uncharacterized protein</fullName>
    </submittedName>
</protein>
<sequence>MTIPQTPITSHHDFPQSNYHPIKKLLPNFHALRYPINRKPHHHQPHHVHHHTPTHPTYTYTPIPSFPLTNHPVRLCQSNCYPNLAGPVTPFPSPSLSLPLHPPSRRLQGTSIAPVDTKIHATTPEQDREEWLSTAHRDRLSAHSYRETCC</sequence>
<dbReference type="AlphaFoldDB" id="A0A6A5TSI3"/>
<dbReference type="Proteomes" id="UP000800035">
    <property type="component" value="Unassembled WGS sequence"/>
</dbReference>
<evidence type="ECO:0000313" key="1">
    <source>
        <dbReference type="EMBL" id="KAF1955601.1"/>
    </source>
</evidence>
<reference evidence="1" key="1">
    <citation type="journal article" date="2020" name="Stud. Mycol.">
        <title>101 Dothideomycetes genomes: a test case for predicting lifestyles and emergence of pathogens.</title>
        <authorList>
            <person name="Haridas S."/>
            <person name="Albert R."/>
            <person name="Binder M."/>
            <person name="Bloem J."/>
            <person name="Labutti K."/>
            <person name="Salamov A."/>
            <person name="Andreopoulos B."/>
            <person name="Baker S."/>
            <person name="Barry K."/>
            <person name="Bills G."/>
            <person name="Bluhm B."/>
            <person name="Cannon C."/>
            <person name="Castanera R."/>
            <person name="Culley D."/>
            <person name="Daum C."/>
            <person name="Ezra D."/>
            <person name="Gonzalez J."/>
            <person name="Henrissat B."/>
            <person name="Kuo A."/>
            <person name="Liang C."/>
            <person name="Lipzen A."/>
            <person name="Lutzoni F."/>
            <person name="Magnuson J."/>
            <person name="Mondo S."/>
            <person name="Nolan M."/>
            <person name="Ohm R."/>
            <person name="Pangilinan J."/>
            <person name="Park H.-J."/>
            <person name="Ramirez L."/>
            <person name="Alfaro M."/>
            <person name="Sun H."/>
            <person name="Tritt A."/>
            <person name="Yoshinaga Y."/>
            <person name="Zwiers L.-H."/>
            <person name="Turgeon B."/>
            <person name="Goodwin S."/>
            <person name="Spatafora J."/>
            <person name="Crous P."/>
            <person name="Grigoriev I."/>
        </authorList>
    </citation>
    <scope>NUCLEOTIDE SEQUENCE</scope>
    <source>
        <strain evidence="1">CBS 675.92</strain>
    </source>
</reference>
<name>A0A6A5TSI3_9PLEO</name>